<evidence type="ECO:0000313" key="1">
    <source>
        <dbReference type="EMBL" id="OBX09727.1"/>
    </source>
</evidence>
<organism evidence="1 2">
    <name type="scientific">Gallibacterium salpingitidis</name>
    <dbReference type="NCBI Taxonomy" id="505341"/>
    <lineage>
        <taxon>Bacteria</taxon>
        <taxon>Pseudomonadati</taxon>
        <taxon>Pseudomonadota</taxon>
        <taxon>Gammaproteobacteria</taxon>
        <taxon>Pasteurellales</taxon>
        <taxon>Pasteurellaceae</taxon>
        <taxon>Gallibacterium</taxon>
    </lineage>
</organism>
<dbReference type="Proteomes" id="UP000092527">
    <property type="component" value="Unassembled WGS sequence"/>
</dbReference>
<evidence type="ECO:0000313" key="2">
    <source>
        <dbReference type="Proteomes" id="UP000092527"/>
    </source>
</evidence>
<dbReference type="EMBL" id="JTJU01000041">
    <property type="protein sequence ID" value="OBX09727.1"/>
    <property type="molecule type" value="Genomic_DNA"/>
</dbReference>
<proteinExistence type="predicted"/>
<reference evidence="1 2" key="1">
    <citation type="submission" date="2014-11" db="EMBL/GenBank/DDBJ databases">
        <title>Pan-genome of Gallibacterium spp.</title>
        <authorList>
            <person name="Kudirkiene E."/>
            <person name="Bojesen A.M."/>
        </authorList>
    </citation>
    <scope>NUCLEOTIDE SEQUENCE [LARGE SCALE GENOMIC DNA]</scope>
    <source>
        <strain evidence="1 2">18469/18</strain>
    </source>
</reference>
<dbReference type="RefSeq" id="WP_066114084.1">
    <property type="nucleotide sequence ID" value="NZ_JTJT01000079.1"/>
</dbReference>
<gene>
    <name evidence="1" type="ORF">QV09_07570</name>
</gene>
<sequence length="73" mass="8467">MELYEKQNIAEEMNSVISALEQALEHWNDNDENSAVQLFNVGVLNAKRLSRRLAFLRHIAREIDTEKQIRGAE</sequence>
<accession>A0AB36E1T4</accession>
<comment type="caution">
    <text evidence="1">The sequence shown here is derived from an EMBL/GenBank/DDBJ whole genome shotgun (WGS) entry which is preliminary data.</text>
</comment>
<name>A0AB36E1T4_9PAST</name>
<protein>
    <submittedName>
        <fullName evidence="1">Uncharacterized protein</fullName>
    </submittedName>
</protein>
<dbReference type="AlphaFoldDB" id="A0AB36E1T4"/>